<evidence type="ECO:0000313" key="12">
    <source>
        <dbReference type="Proteomes" id="UP000011750"/>
    </source>
</evidence>
<evidence type="ECO:0000256" key="1">
    <source>
        <dbReference type="ARBA" id="ARBA00004584"/>
    </source>
</evidence>
<dbReference type="AlphaFoldDB" id="M4DNI7"/>
<sequence length="164" mass="18289">MEQLNYIRGGDTTKKTMVSLGPGPAYKGGQAVRPPRVRVRVLLWPLTVLSRPCLGLMREKDIAEHRLKIDSCVASPFQRSVDSVLDRAKATAQSQYFAVSKDSAGNVTQDNIKDAISWYKQALGFNVEAGHGVKFTFTNIDAKRPTREFSFTVHYGNDIYSYEG</sequence>
<keyword evidence="6" id="KW-0175">Coiled coil</keyword>
<keyword evidence="9" id="KW-0539">Nucleus</keyword>
<reference evidence="11 12" key="2">
    <citation type="journal article" date="2018" name="Hortic Res">
        <title>Improved Brassica rapa reference genome by single-molecule sequencing and chromosome conformation capture technologies.</title>
        <authorList>
            <person name="Zhang L."/>
            <person name="Cai X."/>
            <person name="Wu J."/>
            <person name="Liu M."/>
            <person name="Grob S."/>
            <person name="Cheng F."/>
            <person name="Liang J."/>
            <person name="Cai C."/>
            <person name="Liu Z."/>
            <person name="Liu B."/>
            <person name="Wang F."/>
            <person name="Li S."/>
            <person name="Liu F."/>
            <person name="Li X."/>
            <person name="Cheng L."/>
            <person name="Yang W."/>
            <person name="Li M.H."/>
            <person name="Grossniklaus U."/>
            <person name="Zheng H."/>
            <person name="Wang X."/>
        </authorList>
    </citation>
    <scope>NUCLEOTIDE SEQUENCE [LARGE SCALE GENOMIC DNA]</scope>
    <source>
        <strain evidence="11 12">cv. Chiifu-401-42</strain>
    </source>
</reference>
<evidence type="ECO:0000256" key="5">
    <source>
        <dbReference type="ARBA" id="ARBA00022776"/>
    </source>
</evidence>
<dbReference type="eggNOG" id="KOG4657">
    <property type="taxonomic scope" value="Eukaryota"/>
</dbReference>
<evidence type="ECO:0000256" key="9">
    <source>
        <dbReference type="RuleBase" id="RU367150"/>
    </source>
</evidence>
<comment type="subcellular location">
    <subcellularLocation>
        <location evidence="1">Chromosome</location>
        <location evidence="1">Centromere</location>
    </subcellularLocation>
    <subcellularLocation>
        <location evidence="9">Nucleus</location>
    </subcellularLocation>
    <subcellularLocation>
        <location evidence="9">Chromosome</location>
        <location evidence="9">Centromere</location>
        <location evidence="9">Kinetochore</location>
    </subcellularLocation>
</comment>
<dbReference type="PANTHER" id="PTHR14281">
    <property type="entry name" value="KINETOCHORE PROTEIN SPC25-RELATED"/>
    <property type="match status" value="1"/>
</dbReference>
<dbReference type="Gramene" id="Bra018074.1">
    <property type="protein sequence ID" value="Bra018074.1-P"/>
    <property type="gene ID" value="Bra018074"/>
</dbReference>
<organism evidence="11 12">
    <name type="scientific">Brassica campestris</name>
    <name type="common">Field mustard</name>
    <dbReference type="NCBI Taxonomy" id="3711"/>
    <lineage>
        <taxon>Eukaryota</taxon>
        <taxon>Viridiplantae</taxon>
        <taxon>Streptophyta</taxon>
        <taxon>Embryophyta</taxon>
        <taxon>Tracheophyta</taxon>
        <taxon>Spermatophyta</taxon>
        <taxon>Magnoliopsida</taxon>
        <taxon>eudicotyledons</taxon>
        <taxon>Gunneridae</taxon>
        <taxon>Pentapetalae</taxon>
        <taxon>rosids</taxon>
        <taxon>malvids</taxon>
        <taxon>Brassicales</taxon>
        <taxon>Brassicaceae</taxon>
        <taxon>Brassiceae</taxon>
        <taxon>Brassica</taxon>
    </lineage>
</organism>
<evidence type="ECO:0000259" key="10">
    <source>
        <dbReference type="Pfam" id="PF08234"/>
    </source>
</evidence>
<keyword evidence="5 9" id="KW-0498">Mitosis</keyword>
<dbReference type="GO" id="GO:0005634">
    <property type="term" value="C:nucleus"/>
    <property type="evidence" value="ECO:0007669"/>
    <property type="project" value="UniProtKB-SubCell"/>
</dbReference>
<comment type="similarity">
    <text evidence="2 9">Belongs to the SPC25 family.</text>
</comment>
<dbReference type="GO" id="GO:0007059">
    <property type="term" value="P:chromosome segregation"/>
    <property type="evidence" value="ECO:0007669"/>
    <property type="project" value="InterPro"/>
</dbReference>
<keyword evidence="4 9" id="KW-0132">Cell division</keyword>
<dbReference type="InterPro" id="IPR045143">
    <property type="entry name" value="Spc25"/>
</dbReference>
<evidence type="ECO:0000256" key="7">
    <source>
        <dbReference type="ARBA" id="ARBA00023306"/>
    </source>
</evidence>
<evidence type="ECO:0000256" key="8">
    <source>
        <dbReference type="ARBA" id="ARBA00023328"/>
    </source>
</evidence>
<dbReference type="PANTHER" id="PTHR14281:SF0">
    <property type="entry name" value="KINETOCHORE PROTEIN SPC25"/>
    <property type="match status" value="1"/>
</dbReference>
<dbReference type="STRING" id="51351.M4DNI7"/>
<proteinExistence type="inferred from homology"/>
<reference evidence="11 12" key="1">
    <citation type="journal article" date="2011" name="Nat. Genet.">
        <title>The genome of the mesopolyploid crop species Brassica rapa.</title>
        <authorList>
            <consortium name="Brassica rapa Genome Sequencing Project Consortium"/>
            <person name="Wang X."/>
            <person name="Wang H."/>
            <person name="Wang J."/>
            <person name="Sun R."/>
            <person name="Wu J."/>
            <person name="Liu S."/>
            <person name="Bai Y."/>
            <person name="Mun J.H."/>
            <person name="Bancroft I."/>
            <person name="Cheng F."/>
            <person name="Huang S."/>
            <person name="Li X."/>
            <person name="Hua W."/>
            <person name="Wang J."/>
            <person name="Wang X."/>
            <person name="Freeling M."/>
            <person name="Pires J.C."/>
            <person name="Paterson A.H."/>
            <person name="Chalhoub B."/>
            <person name="Wang B."/>
            <person name="Hayward A."/>
            <person name="Sharpe A.G."/>
            <person name="Park B.S."/>
            <person name="Weisshaar B."/>
            <person name="Liu B."/>
            <person name="Li B."/>
            <person name="Liu B."/>
            <person name="Tong C."/>
            <person name="Song C."/>
            <person name="Duran C."/>
            <person name="Peng C."/>
            <person name="Geng C."/>
            <person name="Koh C."/>
            <person name="Lin C."/>
            <person name="Edwards D."/>
            <person name="Mu D."/>
            <person name="Shen D."/>
            <person name="Soumpourou E."/>
            <person name="Li F."/>
            <person name="Fraser F."/>
            <person name="Conant G."/>
            <person name="Lassalle G."/>
            <person name="King G.J."/>
            <person name="Bonnema G."/>
            <person name="Tang H."/>
            <person name="Wang H."/>
            <person name="Belcram H."/>
            <person name="Zhou H."/>
            <person name="Hirakawa H."/>
            <person name="Abe H."/>
            <person name="Guo H."/>
            <person name="Wang H."/>
            <person name="Jin H."/>
            <person name="Parkin I.A."/>
            <person name="Batley J."/>
            <person name="Kim J.S."/>
            <person name="Just J."/>
            <person name="Li J."/>
            <person name="Xu J."/>
            <person name="Deng J."/>
            <person name="Kim J.A."/>
            <person name="Li J."/>
            <person name="Yu J."/>
            <person name="Meng J."/>
            <person name="Wang J."/>
            <person name="Min J."/>
            <person name="Poulain J."/>
            <person name="Wang J."/>
            <person name="Hatakeyama K."/>
            <person name="Wu K."/>
            <person name="Wang L."/>
            <person name="Fang L."/>
            <person name="Trick M."/>
            <person name="Links M.G."/>
            <person name="Zhao M."/>
            <person name="Jin M."/>
            <person name="Ramchiary N."/>
            <person name="Drou N."/>
            <person name="Berkman P.J."/>
            <person name="Cai Q."/>
            <person name="Huang Q."/>
            <person name="Li R."/>
            <person name="Tabata S."/>
            <person name="Cheng S."/>
            <person name="Zhang S."/>
            <person name="Zhang S."/>
            <person name="Huang S."/>
            <person name="Sato S."/>
            <person name="Sun S."/>
            <person name="Kwon S.J."/>
            <person name="Choi S.R."/>
            <person name="Lee T.H."/>
            <person name="Fan W."/>
            <person name="Zhao X."/>
            <person name="Tan X."/>
            <person name="Xu X."/>
            <person name="Wang Y."/>
            <person name="Qiu Y."/>
            <person name="Yin Y."/>
            <person name="Li Y."/>
            <person name="Du Y."/>
            <person name="Liao Y."/>
            <person name="Lim Y."/>
            <person name="Narusaka Y."/>
            <person name="Wang Y."/>
            <person name="Wang Z."/>
            <person name="Li Z."/>
            <person name="Wang Z."/>
            <person name="Xiong Z."/>
            <person name="Zhang Z."/>
        </authorList>
    </citation>
    <scope>NUCLEOTIDE SEQUENCE [LARGE SCALE GENOMIC DNA]</scope>
    <source>
        <strain evidence="11 12">cv. Chiifu-401-42</strain>
    </source>
</reference>
<dbReference type="GO" id="GO:0051301">
    <property type="term" value="P:cell division"/>
    <property type="evidence" value="ECO:0007669"/>
    <property type="project" value="UniProtKB-UniRule"/>
</dbReference>
<dbReference type="Pfam" id="PF08234">
    <property type="entry name" value="Spindle_Spc25"/>
    <property type="match status" value="1"/>
</dbReference>
<keyword evidence="9" id="KW-0995">Kinetochore</keyword>
<dbReference type="GO" id="GO:0031262">
    <property type="term" value="C:Ndc80 complex"/>
    <property type="evidence" value="ECO:0007669"/>
    <property type="project" value="InterPro"/>
</dbReference>
<accession>M4DNI7</accession>
<dbReference type="InterPro" id="IPR013255">
    <property type="entry name" value="Spc25_C"/>
</dbReference>
<evidence type="ECO:0000256" key="4">
    <source>
        <dbReference type="ARBA" id="ARBA00022618"/>
    </source>
</evidence>
<keyword evidence="3 9" id="KW-0158">Chromosome</keyword>
<name>M4DNI7_BRACM</name>
<dbReference type="Proteomes" id="UP000011750">
    <property type="component" value="Chromosome A06"/>
</dbReference>
<evidence type="ECO:0000256" key="3">
    <source>
        <dbReference type="ARBA" id="ARBA00022454"/>
    </source>
</evidence>
<dbReference type="Gene3D" id="3.30.457.50">
    <property type="entry name" value="Chromosome segregation protein Spc25"/>
    <property type="match status" value="1"/>
</dbReference>
<reference evidence="11" key="3">
    <citation type="submission" date="2023-03" db="UniProtKB">
        <authorList>
            <consortium name="EnsemblPlants"/>
        </authorList>
    </citation>
    <scope>IDENTIFICATION</scope>
    <source>
        <strain evidence="11">cv. Chiifu-401-42</strain>
    </source>
</reference>
<feature type="domain" description="Chromosome segregation protein Spc25 C-terminal" evidence="10">
    <location>
        <begin position="129"/>
        <end position="161"/>
    </location>
</feature>
<evidence type="ECO:0000313" key="11">
    <source>
        <dbReference type="EnsemblPlants" id="Bra018074.1-P"/>
    </source>
</evidence>
<evidence type="ECO:0000256" key="6">
    <source>
        <dbReference type="ARBA" id="ARBA00023054"/>
    </source>
</evidence>
<dbReference type="HOGENOM" id="CLU_1621337_0_0_1"/>
<keyword evidence="12" id="KW-1185">Reference proteome</keyword>
<comment type="function">
    <text evidence="9">Acts as a component of the essential kinetochore-associated NDC80 complex, which is required for chromosome segregation and spindle checkpoint activity.</text>
</comment>
<dbReference type="InParanoid" id="M4DNI7"/>
<dbReference type="CDD" id="cd23784">
    <property type="entry name" value="RWD_Spc25"/>
    <property type="match status" value="1"/>
</dbReference>
<protein>
    <recommendedName>
        <fullName evidence="9">Kinetochore protein SPC25</fullName>
    </recommendedName>
</protein>
<comment type="subunit">
    <text evidence="9">Component of the NDC80 complex.</text>
</comment>
<keyword evidence="7 9" id="KW-0131">Cell cycle</keyword>
<dbReference type="OMA" id="KDAISWY"/>
<keyword evidence="8 9" id="KW-0137">Centromere</keyword>
<dbReference type="EnsemblPlants" id="Bra018074.1">
    <property type="protein sequence ID" value="Bra018074.1-P"/>
    <property type="gene ID" value="Bra018074"/>
</dbReference>
<evidence type="ECO:0000256" key="2">
    <source>
        <dbReference type="ARBA" id="ARBA00006379"/>
    </source>
</evidence>